<dbReference type="EMBL" id="JX847735">
    <property type="protein sequence ID" value="AGR53834.1"/>
    <property type="molecule type" value="Genomic_DNA"/>
</dbReference>
<name>A0A059PY94_9CLOT</name>
<protein>
    <submittedName>
        <fullName evidence="2">UviB-like protein</fullName>
    </submittedName>
</protein>
<keyword evidence="1" id="KW-0812">Transmembrane</keyword>
<dbReference type="RefSeq" id="WP_039311658.1">
    <property type="nucleotide sequence ID" value="NZ_LUSO01000011.1"/>
</dbReference>
<organism evidence="2">
    <name type="scientific">Clostridium baratii</name>
    <dbReference type="NCBI Taxonomy" id="1561"/>
    <lineage>
        <taxon>Bacteria</taxon>
        <taxon>Bacillati</taxon>
        <taxon>Bacillota</taxon>
        <taxon>Clostridia</taxon>
        <taxon>Eubacteriales</taxon>
        <taxon>Clostridiaceae</taxon>
        <taxon>Clostridium</taxon>
    </lineage>
</organism>
<evidence type="ECO:0000313" key="2">
    <source>
        <dbReference type="EMBL" id="AGR53834.1"/>
    </source>
</evidence>
<keyword evidence="1" id="KW-1133">Transmembrane helix</keyword>
<dbReference type="Pfam" id="PF10960">
    <property type="entry name" value="Holin_BhlA"/>
    <property type="match status" value="1"/>
</dbReference>
<reference evidence="2" key="1">
    <citation type="journal article" date="2014" name="PLoS ONE">
        <title>Arrangement of the Clostridium baratii F7 Toxin Gene Cluster with Identification of a sigma Factor That Recognizes the Botulinum Toxin Gene Cluster Promoters.</title>
        <authorList>
            <person name="Dover N."/>
            <person name="Barash J.R."/>
            <person name="Burke J.N."/>
            <person name="Hill K.K."/>
            <person name="Detter J.C."/>
            <person name="Arnon S.S."/>
        </authorList>
    </citation>
    <scope>NUCLEOTIDE SEQUENCE</scope>
    <source>
        <strain evidence="2">IBCA03-0045</strain>
    </source>
</reference>
<sequence>MEGELFKLAMSQGIWTVLSIFLIVYILKVQERRDLRQEQREKNYITLINELTDKMDIINKIDNSIEKIEEKIN</sequence>
<feature type="transmembrane region" description="Helical" evidence="1">
    <location>
        <begin position="6"/>
        <end position="27"/>
    </location>
</feature>
<dbReference type="AlphaFoldDB" id="A0A059PY94"/>
<evidence type="ECO:0000256" key="1">
    <source>
        <dbReference type="SAM" id="Phobius"/>
    </source>
</evidence>
<keyword evidence="1" id="KW-0472">Membrane</keyword>
<accession>A0A059PY94</accession>
<proteinExistence type="predicted"/>
<dbReference type="InterPro" id="IPR024405">
    <property type="entry name" value="Phage_BhlA/UviB"/>
</dbReference>